<dbReference type="FunFam" id="3.90.580.10:FF:000001">
    <property type="entry name" value="DNA primase"/>
    <property type="match status" value="1"/>
</dbReference>
<protein>
    <recommendedName>
        <fullName evidence="12 13">DNA primase</fullName>
        <ecNumber evidence="12">2.7.7.101</ecNumber>
    </recommendedName>
</protein>
<dbReference type="InterPro" id="IPR037068">
    <property type="entry name" value="DNA_primase_core_N_sf"/>
</dbReference>
<comment type="cofactor">
    <cofactor evidence="12 13 14">
        <name>Zn(2+)</name>
        <dbReference type="ChEBI" id="CHEBI:29105"/>
    </cofactor>
    <text evidence="12 13 14">Binds 1 zinc ion per monomer.</text>
</comment>
<dbReference type="Proteomes" id="UP000178684">
    <property type="component" value="Unassembled WGS sequence"/>
</dbReference>
<dbReference type="EC" id="2.7.7.101" evidence="12"/>
<dbReference type="PANTHER" id="PTHR30313:SF2">
    <property type="entry name" value="DNA PRIMASE"/>
    <property type="match status" value="1"/>
</dbReference>
<evidence type="ECO:0000256" key="6">
    <source>
        <dbReference type="ARBA" id="ARBA00022723"/>
    </source>
</evidence>
<feature type="domain" description="Toprim" evidence="15">
    <location>
        <begin position="260"/>
        <end position="341"/>
    </location>
</feature>
<reference evidence="16 17" key="1">
    <citation type="journal article" date="2016" name="Nat. Commun.">
        <title>Thousands of microbial genomes shed light on interconnected biogeochemical processes in an aquifer system.</title>
        <authorList>
            <person name="Anantharaman K."/>
            <person name="Brown C.T."/>
            <person name="Hug L.A."/>
            <person name="Sharon I."/>
            <person name="Castelle C.J."/>
            <person name="Probst A.J."/>
            <person name="Thomas B.C."/>
            <person name="Singh A."/>
            <person name="Wilkins M.J."/>
            <person name="Karaoz U."/>
            <person name="Brodie E.L."/>
            <person name="Williams K.H."/>
            <person name="Hubbard S.S."/>
            <person name="Banfield J.F."/>
        </authorList>
    </citation>
    <scope>NUCLEOTIDE SEQUENCE [LARGE SCALE GENOMIC DNA]</scope>
</reference>
<keyword evidence="2 12" id="KW-0639">Primosome</keyword>
<organism evidence="16 17">
    <name type="scientific">Candidatus Giovannonibacteria bacterium RIFCSPLOWO2_01_FULL_46_13</name>
    <dbReference type="NCBI Taxonomy" id="1798352"/>
    <lineage>
        <taxon>Bacteria</taxon>
        <taxon>Candidatus Giovannoniibacteriota</taxon>
    </lineage>
</organism>
<keyword evidence="10 12" id="KW-0238">DNA-binding</keyword>
<comment type="similarity">
    <text evidence="12 13">Belongs to the DnaG primase family.</text>
</comment>
<dbReference type="SMART" id="SM00493">
    <property type="entry name" value="TOPRIM"/>
    <property type="match status" value="1"/>
</dbReference>
<dbReference type="GO" id="GO:0003899">
    <property type="term" value="F:DNA-directed RNA polymerase activity"/>
    <property type="evidence" value="ECO:0007669"/>
    <property type="project" value="UniProtKB-UniRule"/>
</dbReference>
<evidence type="ECO:0000313" key="17">
    <source>
        <dbReference type="Proteomes" id="UP000178684"/>
    </source>
</evidence>
<keyword evidence="4 12" id="KW-0548">Nucleotidyltransferase</keyword>
<sequence length="589" mass="66599">MSSPIEDIKKRVDIVDLIGSYIRLSKAGANFKAVCPFHNEKTPSFYVSPAREIFHCFGCNAGGDVFRFVSMIEGVEFPEALEMLASRAGITLRREDPRASNERKRLLNLMDEATKFYQAELLKNKPALEYLKGRGVKDESIKEFRLGFAPDGWEGVLNYLGQSGYTSQEAEKVGLAILSQRSDARTKFYDRFRSRIMFPVSDPSGRVVGFSGRIFGKETNLPGRQAGEGKYINSPQTVLYDKSKILYLWDRAKNDVRKENACVLVEGQMDALMSHQAGVKNVVATSGTALSNGHLNLIKRLTGRLLLAFDTDEAGEMAARRGYELSLESGFDVNIIEVRGGKDPAETIKENADLWSSAVREAKPVVAFFLENIKKRFSGDLYSLRNEAKTAVFPYIARLPDSIDRAHWIQEASKVLELREEPLWEELKKFSKKGEVIPGKEPKRADVVSKTRRHLVEERLLGMIYWQKDQLLKEVSLGIKDAFSEENLKALEAITEGKEIPKELEGLLAKFSLEAELLYGEAPDIRAEFKSLVSELEQEAVKSKLEFLSEQIRKMEIAGEKNRLGEYLKEFQDASKKLNNLWQEARLKK</sequence>
<evidence type="ECO:0000256" key="1">
    <source>
        <dbReference type="ARBA" id="ARBA00022478"/>
    </source>
</evidence>
<accession>A0A1F5X339</accession>
<feature type="zinc finger region" description="CHC2-type" evidence="12 14">
    <location>
        <begin position="35"/>
        <end position="59"/>
    </location>
</feature>
<keyword evidence="5 12" id="KW-0235">DNA replication</keyword>
<dbReference type="InterPro" id="IPR030846">
    <property type="entry name" value="DnaG_bac"/>
</dbReference>
<dbReference type="GO" id="GO:0000428">
    <property type="term" value="C:DNA-directed RNA polymerase complex"/>
    <property type="evidence" value="ECO:0007669"/>
    <property type="project" value="UniProtKB-KW"/>
</dbReference>
<dbReference type="Pfam" id="PF01807">
    <property type="entry name" value="Zn_ribbon_DnaG"/>
    <property type="match status" value="1"/>
</dbReference>
<dbReference type="InterPro" id="IPR050219">
    <property type="entry name" value="DnaG_primase"/>
</dbReference>
<dbReference type="AlphaFoldDB" id="A0A1F5X339"/>
<comment type="subunit">
    <text evidence="12">Monomer. Interacts with DnaB.</text>
</comment>
<dbReference type="Gene3D" id="3.90.580.10">
    <property type="entry name" value="Zinc finger, CHC2-type domain"/>
    <property type="match status" value="1"/>
</dbReference>
<dbReference type="Gene3D" id="3.90.980.10">
    <property type="entry name" value="DNA primase, catalytic core, N-terminal domain"/>
    <property type="match status" value="1"/>
</dbReference>
<dbReference type="GO" id="GO:0005737">
    <property type="term" value="C:cytoplasm"/>
    <property type="evidence" value="ECO:0007669"/>
    <property type="project" value="TreeGrafter"/>
</dbReference>
<dbReference type="GO" id="GO:0006269">
    <property type="term" value="P:DNA replication, synthesis of primer"/>
    <property type="evidence" value="ECO:0007669"/>
    <property type="project" value="UniProtKB-UniRule"/>
</dbReference>
<comment type="domain">
    <text evidence="12">Contains an N-terminal zinc-binding domain, a central core domain that contains the primase activity, and a C-terminal DnaB-binding domain.</text>
</comment>
<evidence type="ECO:0000256" key="12">
    <source>
        <dbReference type="HAMAP-Rule" id="MF_00974"/>
    </source>
</evidence>
<dbReference type="SUPFAM" id="SSF56731">
    <property type="entry name" value="DNA primase core"/>
    <property type="match status" value="1"/>
</dbReference>
<dbReference type="PANTHER" id="PTHR30313">
    <property type="entry name" value="DNA PRIMASE"/>
    <property type="match status" value="1"/>
</dbReference>
<dbReference type="Gene3D" id="3.40.1360.10">
    <property type="match status" value="1"/>
</dbReference>
<keyword evidence="8 12" id="KW-0862">Zinc</keyword>
<dbReference type="NCBIfam" id="TIGR01391">
    <property type="entry name" value="dnaG"/>
    <property type="match status" value="1"/>
</dbReference>
<dbReference type="PIRSF" id="PIRSF002811">
    <property type="entry name" value="DnaG"/>
    <property type="match status" value="1"/>
</dbReference>
<dbReference type="GO" id="GO:0008270">
    <property type="term" value="F:zinc ion binding"/>
    <property type="evidence" value="ECO:0007669"/>
    <property type="project" value="UniProtKB-UniRule"/>
</dbReference>
<evidence type="ECO:0000256" key="9">
    <source>
        <dbReference type="ARBA" id="ARBA00022842"/>
    </source>
</evidence>
<evidence type="ECO:0000256" key="8">
    <source>
        <dbReference type="ARBA" id="ARBA00022833"/>
    </source>
</evidence>
<dbReference type="InterPro" id="IPR002694">
    <property type="entry name" value="Znf_CHC2"/>
</dbReference>
<keyword evidence="6 12" id="KW-0479">Metal-binding</keyword>
<evidence type="ECO:0000256" key="3">
    <source>
        <dbReference type="ARBA" id="ARBA00022679"/>
    </source>
</evidence>
<dbReference type="InterPro" id="IPR006171">
    <property type="entry name" value="TOPRIM_dom"/>
</dbReference>
<evidence type="ECO:0000256" key="4">
    <source>
        <dbReference type="ARBA" id="ARBA00022695"/>
    </source>
</evidence>
<comment type="function">
    <text evidence="12 13">RNA polymerase that catalyzes the synthesis of short RNA molecules used as primers for DNA polymerase during DNA replication.</text>
</comment>
<dbReference type="EMBL" id="MFIE01000023">
    <property type="protein sequence ID" value="OGF82309.1"/>
    <property type="molecule type" value="Genomic_DNA"/>
</dbReference>
<dbReference type="PROSITE" id="PS50880">
    <property type="entry name" value="TOPRIM"/>
    <property type="match status" value="1"/>
</dbReference>
<evidence type="ECO:0000256" key="10">
    <source>
        <dbReference type="ARBA" id="ARBA00023125"/>
    </source>
</evidence>
<dbReference type="CDD" id="cd03364">
    <property type="entry name" value="TOPRIM_DnaG_primases"/>
    <property type="match status" value="1"/>
</dbReference>
<gene>
    <name evidence="12" type="primary">dnaG</name>
    <name evidence="16" type="ORF">A3B18_03145</name>
</gene>
<evidence type="ECO:0000256" key="14">
    <source>
        <dbReference type="PIRSR" id="PIRSR002811-1"/>
    </source>
</evidence>
<proteinExistence type="inferred from homology"/>
<keyword evidence="3 12" id="KW-0808">Transferase</keyword>
<dbReference type="InterPro" id="IPR034151">
    <property type="entry name" value="TOPRIM_DnaG_bac"/>
</dbReference>
<dbReference type="GO" id="GO:0003677">
    <property type="term" value="F:DNA binding"/>
    <property type="evidence" value="ECO:0007669"/>
    <property type="project" value="UniProtKB-KW"/>
</dbReference>
<evidence type="ECO:0000256" key="11">
    <source>
        <dbReference type="ARBA" id="ARBA00023163"/>
    </source>
</evidence>
<dbReference type="SUPFAM" id="SSF57783">
    <property type="entry name" value="Zinc beta-ribbon"/>
    <property type="match status" value="1"/>
</dbReference>
<evidence type="ECO:0000256" key="2">
    <source>
        <dbReference type="ARBA" id="ARBA00022515"/>
    </source>
</evidence>
<comment type="caution">
    <text evidence="16">The sequence shown here is derived from an EMBL/GenBank/DDBJ whole genome shotgun (WGS) entry which is preliminary data.</text>
</comment>
<dbReference type="InterPro" id="IPR006295">
    <property type="entry name" value="DNA_primase_DnaG"/>
</dbReference>
<comment type="catalytic activity">
    <reaction evidence="12">
        <text>ssDNA + n NTP = ssDNA/pppN(pN)n-1 hybrid + (n-1) diphosphate.</text>
        <dbReference type="EC" id="2.7.7.101"/>
    </reaction>
</comment>
<keyword evidence="11 12" id="KW-0804">Transcription</keyword>
<dbReference type="InterPro" id="IPR036977">
    <property type="entry name" value="DNA_primase_Znf_CHC2"/>
</dbReference>
<dbReference type="Pfam" id="PF08275">
    <property type="entry name" value="DNAG_N"/>
    <property type="match status" value="1"/>
</dbReference>
<evidence type="ECO:0000256" key="13">
    <source>
        <dbReference type="PIRNR" id="PIRNR002811"/>
    </source>
</evidence>
<dbReference type="HAMAP" id="MF_00974">
    <property type="entry name" value="DNA_primase_DnaG"/>
    <property type="match status" value="1"/>
</dbReference>
<evidence type="ECO:0000259" key="15">
    <source>
        <dbReference type="PROSITE" id="PS50880"/>
    </source>
</evidence>
<dbReference type="SMART" id="SM00400">
    <property type="entry name" value="ZnF_CHCC"/>
    <property type="match status" value="1"/>
</dbReference>
<name>A0A1F5X339_9BACT</name>
<dbReference type="Pfam" id="PF13155">
    <property type="entry name" value="Toprim_2"/>
    <property type="match status" value="1"/>
</dbReference>
<evidence type="ECO:0000256" key="7">
    <source>
        <dbReference type="ARBA" id="ARBA00022771"/>
    </source>
</evidence>
<dbReference type="GO" id="GO:1990077">
    <property type="term" value="C:primosome complex"/>
    <property type="evidence" value="ECO:0007669"/>
    <property type="project" value="UniProtKB-KW"/>
</dbReference>
<keyword evidence="7 12" id="KW-0863">Zinc-finger</keyword>
<evidence type="ECO:0000313" key="16">
    <source>
        <dbReference type="EMBL" id="OGF82309.1"/>
    </source>
</evidence>
<keyword evidence="9" id="KW-0460">Magnesium</keyword>
<dbReference type="InterPro" id="IPR013264">
    <property type="entry name" value="DNAG_N"/>
</dbReference>
<keyword evidence="1 12" id="KW-0240">DNA-directed RNA polymerase</keyword>
<evidence type="ECO:0000256" key="5">
    <source>
        <dbReference type="ARBA" id="ARBA00022705"/>
    </source>
</evidence>